<keyword evidence="2 3" id="KW-0961">Cell wall biogenesis/degradation</keyword>
<keyword evidence="1 3" id="KW-0456">Lyase</keyword>
<dbReference type="GO" id="GO:0008932">
    <property type="term" value="F:lytic endotransglycosylase activity"/>
    <property type="evidence" value="ECO:0007669"/>
    <property type="project" value="UniProtKB-UniRule"/>
</dbReference>
<evidence type="ECO:0000313" key="6">
    <source>
        <dbReference type="EMBL" id="OBX78186.1"/>
    </source>
</evidence>
<name>A0A1B8QBZ1_9GAMM</name>
<dbReference type="EC" id="4.2.2.-" evidence="3"/>
<gene>
    <name evidence="3" type="primary">rlpA</name>
    <name evidence="6" type="ORF">A9308_07155</name>
</gene>
<dbReference type="PANTHER" id="PTHR34183">
    <property type="entry name" value="ENDOLYTIC PEPTIDOGLYCAN TRANSGLYCOSYLASE RLPA"/>
    <property type="match status" value="1"/>
</dbReference>
<dbReference type="NCBIfam" id="TIGR00413">
    <property type="entry name" value="rlpA"/>
    <property type="match status" value="1"/>
</dbReference>
<evidence type="ECO:0000256" key="2">
    <source>
        <dbReference type="ARBA" id="ARBA00023316"/>
    </source>
</evidence>
<feature type="domain" description="RlpA-like protein double-psi beta-barrel" evidence="5">
    <location>
        <begin position="102"/>
        <end position="190"/>
    </location>
</feature>
<accession>A0A1B8QBZ1</accession>
<evidence type="ECO:0000256" key="4">
    <source>
        <dbReference type="RuleBase" id="RU003495"/>
    </source>
</evidence>
<evidence type="ECO:0000313" key="7">
    <source>
        <dbReference type="Proteomes" id="UP000092508"/>
    </source>
</evidence>
<dbReference type="InterPro" id="IPR009009">
    <property type="entry name" value="RlpA-like_DPBB"/>
</dbReference>
<organism evidence="6 7">
    <name type="scientific">Faucicola atlantae</name>
    <dbReference type="NCBI Taxonomy" id="34059"/>
    <lineage>
        <taxon>Bacteria</taxon>
        <taxon>Pseudomonadati</taxon>
        <taxon>Pseudomonadota</taxon>
        <taxon>Gammaproteobacteria</taxon>
        <taxon>Moraxellales</taxon>
        <taxon>Moraxellaceae</taxon>
        <taxon>Faucicola</taxon>
    </lineage>
</organism>
<dbReference type="Gene3D" id="2.40.40.10">
    <property type="entry name" value="RlpA-like domain"/>
    <property type="match status" value="1"/>
</dbReference>
<dbReference type="OrthoDB" id="9779128at2"/>
<comment type="similarity">
    <text evidence="3 4">Belongs to the RlpA family.</text>
</comment>
<protein>
    <recommendedName>
        <fullName evidence="3">Endolytic peptidoglycan transglycosylase RlpA</fullName>
        <ecNumber evidence="3">4.2.2.-</ecNumber>
    </recommendedName>
</protein>
<keyword evidence="3" id="KW-0732">Signal</keyword>
<dbReference type="HAMAP" id="MF_02071">
    <property type="entry name" value="RlpA"/>
    <property type="match status" value="1"/>
</dbReference>
<dbReference type="PANTHER" id="PTHR34183:SF1">
    <property type="entry name" value="ENDOLYTIC PEPTIDOGLYCAN TRANSGLYCOSYLASE RLPA"/>
    <property type="match status" value="1"/>
</dbReference>
<proteinExistence type="inferred from homology"/>
<dbReference type="AlphaFoldDB" id="A0A1B8QBZ1"/>
<dbReference type="RefSeq" id="WP_067236923.1">
    <property type="nucleotide sequence ID" value="NZ_LZMZ01000020.1"/>
</dbReference>
<dbReference type="InterPro" id="IPR012997">
    <property type="entry name" value="RplA"/>
</dbReference>
<feature type="chain" id="PRO_5009986851" description="Endolytic peptidoglycan transglycosylase RlpA" evidence="3">
    <location>
        <begin position="29"/>
        <end position="200"/>
    </location>
</feature>
<sequence length="200" mass="21052" precursor="true">MNADGQKTRNVKWLSGLILASSMMHAQAADSLNLDYVLTELSRQHNNASDLVKSARQPANTSLALSSPLFSQAKPAPTNDGDSDVLSRLTAIASNTVSRFTQSGVASSYGRQFHGGKTTNGDTFDQNALTAAHASLPMNCYIKVTNKSNGKSVVVKVNDRKPFSGNRVVALSYAAAKQIGISNAGSGDVLIERVADPAGL</sequence>
<dbReference type="EMBL" id="LZMZ01000020">
    <property type="protein sequence ID" value="OBX78186.1"/>
    <property type="molecule type" value="Genomic_DNA"/>
</dbReference>
<feature type="signal peptide" evidence="3">
    <location>
        <begin position="1"/>
        <end position="28"/>
    </location>
</feature>
<dbReference type="InterPro" id="IPR034718">
    <property type="entry name" value="RlpA"/>
</dbReference>
<dbReference type="InterPro" id="IPR036908">
    <property type="entry name" value="RlpA-like_sf"/>
</dbReference>
<comment type="caution">
    <text evidence="6">The sequence shown here is derived from an EMBL/GenBank/DDBJ whole genome shotgun (WGS) entry which is preliminary data.</text>
</comment>
<evidence type="ECO:0000256" key="1">
    <source>
        <dbReference type="ARBA" id="ARBA00023239"/>
    </source>
</evidence>
<dbReference type="SUPFAM" id="SSF50685">
    <property type="entry name" value="Barwin-like endoglucanases"/>
    <property type="match status" value="1"/>
</dbReference>
<dbReference type="Proteomes" id="UP000092508">
    <property type="component" value="Unassembled WGS sequence"/>
</dbReference>
<dbReference type="CDD" id="cd22268">
    <property type="entry name" value="DPBB_RlpA-like"/>
    <property type="match status" value="1"/>
</dbReference>
<evidence type="ECO:0000256" key="3">
    <source>
        <dbReference type="HAMAP-Rule" id="MF_02071"/>
    </source>
</evidence>
<dbReference type="GO" id="GO:0000270">
    <property type="term" value="P:peptidoglycan metabolic process"/>
    <property type="evidence" value="ECO:0007669"/>
    <property type="project" value="UniProtKB-UniRule"/>
</dbReference>
<evidence type="ECO:0000259" key="5">
    <source>
        <dbReference type="Pfam" id="PF03330"/>
    </source>
</evidence>
<reference evidence="6 7" key="1">
    <citation type="submission" date="2016-06" db="EMBL/GenBank/DDBJ databases">
        <title>Draft genome of Moraxella atlantae CCUG 66109.</title>
        <authorList>
            <person name="Salva-Serra F."/>
            <person name="Engstrom-Jakobsson H."/>
            <person name="Thorell K."/>
            <person name="Gonzales-Siles L."/>
            <person name="Karlsson R."/>
            <person name="Boulund F."/>
            <person name="Engstrand L."/>
            <person name="Kristiansson E."/>
            <person name="Moore E."/>
        </authorList>
    </citation>
    <scope>NUCLEOTIDE SEQUENCE [LARGE SCALE GENOMIC DNA]</scope>
    <source>
        <strain evidence="6 7">CCUG 66109</strain>
    </source>
</reference>
<comment type="function">
    <text evidence="3">Lytic transglycosylase with a strong preference for naked glycan strands that lack stem peptides.</text>
</comment>
<dbReference type="GO" id="GO:0071555">
    <property type="term" value="P:cell wall organization"/>
    <property type="evidence" value="ECO:0007669"/>
    <property type="project" value="UniProtKB-KW"/>
</dbReference>
<dbReference type="Pfam" id="PF03330">
    <property type="entry name" value="DPBB_1"/>
    <property type="match status" value="1"/>
</dbReference>